<evidence type="ECO:0000313" key="2">
    <source>
        <dbReference type="Proteomes" id="UP000541444"/>
    </source>
</evidence>
<sequence length="73" mass="8322">ILMEENYEEMYQIPTISNGSLGRVLLTSSFEHSILVAAFKFTQNHSQEETLLAEVGSKRIDVFLVDPWYSKLG</sequence>
<reference evidence="1 2" key="1">
    <citation type="journal article" date="2020" name="IScience">
        <title>Genome Sequencing of the Endangered Kingdonia uniflora (Circaeasteraceae, Ranunculales) Reveals Potential Mechanisms of Evolutionary Specialization.</title>
        <authorList>
            <person name="Sun Y."/>
            <person name="Deng T."/>
            <person name="Zhang A."/>
            <person name="Moore M.J."/>
            <person name="Landis J.B."/>
            <person name="Lin N."/>
            <person name="Zhang H."/>
            <person name="Zhang X."/>
            <person name="Huang J."/>
            <person name="Zhang X."/>
            <person name="Sun H."/>
            <person name="Wang H."/>
        </authorList>
    </citation>
    <scope>NUCLEOTIDE SEQUENCE [LARGE SCALE GENOMIC DNA]</scope>
    <source>
        <strain evidence="1">TB1705</strain>
        <tissue evidence="1">Leaf</tissue>
    </source>
</reference>
<comment type="caution">
    <text evidence="1">The sequence shown here is derived from an EMBL/GenBank/DDBJ whole genome shotgun (WGS) entry which is preliminary data.</text>
</comment>
<accession>A0A7J7KYA4</accession>
<gene>
    <name evidence="1" type="ORF">GIB67_027207</name>
</gene>
<organism evidence="1 2">
    <name type="scientific">Kingdonia uniflora</name>
    <dbReference type="NCBI Taxonomy" id="39325"/>
    <lineage>
        <taxon>Eukaryota</taxon>
        <taxon>Viridiplantae</taxon>
        <taxon>Streptophyta</taxon>
        <taxon>Embryophyta</taxon>
        <taxon>Tracheophyta</taxon>
        <taxon>Spermatophyta</taxon>
        <taxon>Magnoliopsida</taxon>
        <taxon>Ranunculales</taxon>
        <taxon>Circaeasteraceae</taxon>
        <taxon>Kingdonia</taxon>
    </lineage>
</organism>
<proteinExistence type="predicted"/>
<name>A0A7J7KYA4_9MAGN</name>
<protein>
    <submittedName>
        <fullName evidence="1">Uncharacterized protein</fullName>
    </submittedName>
</protein>
<dbReference type="EMBL" id="JACGCM010002788">
    <property type="protein sequence ID" value="KAF6135333.1"/>
    <property type="molecule type" value="Genomic_DNA"/>
</dbReference>
<evidence type="ECO:0000313" key="1">
    <source>
        <dbReference type="EMBL" id="KAF6135333.1"/>
    </source>
</evidence>
<dbReference type="AlphaFoldDB" id="A0A7J7KYA4"/>
<feature type="non-terminal residue" evidence="1">
    <location>
        <position position="1"/>
    </location>
</feature>
<dbReference type="Proteomes" id="UP000541444">
    <property type="component" value="Unassembled WGS sequence"/>
</dbReference>
<keyword evidence="2" id="KW-1185">Reference proteome</keyword>